<gene>
    <name evidence="1" type="ORF">WN944_001613</name>
</gene>
<dbReference type="Proteomes" id="UP001428341">
    <property type="component" value="Unassembled WGS sequence"/>
</dbReference>
<sequence length="77" mass="8752">MRKDDYSFKEEGKVQLLPLRGFKDDGVVLIEEEVGLVIGSQVKRRGLRISPYEKPSEVLQGTENISLQKVWGTTCTR</sequence>
<name>A0AAP0MF02_9ROSI</name>
<evidence type="ECO:0000313" key="2">
    <source>
        <dbReference type="Proteomes" id="UP001428341"/>
    </source>
</evidence>
<organism evidence="1 2">
    <name type="scientific">Citrus x changshan-huyou</name>
    <dbReference type="NCBI Taxonomy" id="2935761"/>
    <lineage>
        <taxon>Eukaryota</taxon>
        <taxon>Viridiplantae</taxon>
        <taxon>Streptophyta</taxon>
        <taxon>Embryophyta</taxon>
        <taxon>Tracheophyta</taxon>
        <taxon>Spermatophyta</taxon>
        <taxon>Magnoliopsida</taxon>
        <taxon>eudicotyledons</taxon>
        <taxon>Gunneridae</taxon>
        <taxon>Pentapetalae</taxon>
        <taxon>rosids</taxon>
        <taxon>malvids</taxon>
        <taxon>Sapindales</taxon>
        <taxon>Rutaceae</taxon>
        <taxon>Aurantioideae</taxon>
        <taxon>Citrus</taxon>
    </lineage>
</organism>
<reference evidence="1 2" key="1">
    <citation type="submission" date="2024-05" db="EMBL/GenBank/DDBJ databases">
        <title>Haplotype-resolved chromosome-level genome assembly of Huyou (Citrus changshanensis).</title>
        <authorList>
            <person name="Miao C."/>
            <person name="Chen W."/>
            <person name="Wu Y."/>
            <person name="Wang L."/>
            <person name="Zhao S."/>
            <person name="Grierson D."/>
            <person name="Xu C."/>
            <person name="Chen K."/>
        </authorList>
    </citation>
    <scope>NUCLEOTIDE SEQUENCE [LARGE SCALE GENOMIC DNA]</scope>
    <source>
        <strain evidence="1">01-14</strain>
        <tissue evidence="1">Leaf</tissue>
    </source>
</reference>
<accession>A0AAP0MF02</accession>
<dbReference type="EMBL" id="JBCGBO010000004">
    <property type="protein sequence ID" value="KAK9209249.1"/>
    <property type="molecule type" value="Genomic_DNA"/>
</dbReference>
<dbReference type="AlphaFoldDB" id="A0AAP0MF02"/>
<protein>
    <submittedName>
        <fullName evidence="1">Uncharacterized protein</fullName>
    </submittedName>
</protein>
<comment type="caution">
    <text evidence="1">The sequence shown here is derived from an EMBL/GenBank/DDBJ whole genome shotgun (WGS) entry which is preliminary data.</text>
</comment>
<evidence type="ECO:0000313" key="1">
    <source>
        <dbReference type="EMBL" id="KAK9209249.1"/>
    </source>
</evidence>
<keyword evidence="2" id="KW-1185">Reference proteome</keyword>
<proteinExistence type="predicted"/>